<dbReference type="CDD" id="cd05233">
    <property type="entry name" value="SDR_c"/>
    <property type="match status" value="1"/>
</dbReference>
<dbReference type="Pfam" id="PF13561">
    <property type="entry name" value="adh_short_C2"/>
    <property type="match status" value="1"/>
</dbReference>
<dbReference type="EMBL" id="CP003155">
    <property type="protein sequence ID" value="AEV29779.1"/>
    <property type="molecule type" value="Genomic_DNA"/>
</dbReference>
<keyword evidence="2" id="KW-0560">Oxidoreductase</keyword>
<evidence type="ECO:0008006" key="5">
    <source>
        <dbReference type="Google" id="ProtNLM"/>
    </source>
</evidence>
<reference evidence="3 4" key="1">
    <citation type="submission" date="2011-11" db="EMBL/GenBank/DDBJ databases">
        <title>Complete sequence of Spirochaeta sp. grapes.</title>
        <authorList>
            <consortium name="US DOE Joint Genome Institute"/>
            <person name="Lucas S."/>
            <person name="Han J."/>
            <person name="Lapidus A."/>
            <person name="Cheng J.-F."/>
            <person name="Goodwin L."/>
            <person name="Pitluck S."/>
            <person name="Peters L."/>
            <person name="Ovchinnikova G."/>
            <person name="Munk A.C."/>
            <person name="Detter J.C."/>
            <person name="Han C."/>
            <person name="Tapia R."/>
            <person name="Land M."/>
            <person name="Hauser L."/>
            <person name="Kyrpides N."/>
            <person name="Ivanova N."/>
            <person name="Pagani I."/>
            <person name="Ritalahtilisa K."/>
            <person name="Loeffler F."/>
            <person name="Woyke T."/>
        </authorList>
    </citation>
    <scope>NUCLEOTIDE SEQUENCE [LARGE SCALE GENOMIC DNA]</scope>
    <source>
        <strain evidence="4">ATCC BAA-1885 / DSM 22778 / Grapes</strain>
    </source>
</reference>
<organism evidence="3 4">
    <name type="scientific">Sphaerochaeta pleomorpha (strain ATCC BAA-1885 / DSM 22778 / Grapes)</name>
    <dbReference type="NCBI Taxonomy" id="158190"/>
    <lineage>
        <taxon>Bacteria</taxon>
        <taxon>Pseudomonadati</taxon>
        <taxon>Spirochaetota</taxon>
        <taxon>Spirochaetia</taxon>
        <taxon>Spirochaetales</taxon>
        <taxon>Sphaerochaetaceae</taxon>
        <taxon>Sphaerochaeta</taxon>
    </lineage>
</organism>
<dbReference type="OrthoDB" id="9793499at2"/>
<dbReference type="InterPro" id="IPR036291">
    <property type="entry name" value="NAD(P)-bd_dom_sf"/>
</dbReference>
<dbReference type="eggNOG" id="COG1028">
    <property type="taxonomic scope" value="Bacteria"/>
</dbReference>
<dbReference type="GO" id="GO:0016616">
    <property type="term" value="F:oxidoreductase activity, acting on the CH-OH group of donors, NAD or NADP as acceptor"/>
    <property type="evidence" value="ECO:0007669"/>
    <property type="project" value="TreeGrafter"/>
</dbReference>
<dbReference type="FunFam" id="3.40.50.720:FF:000084">
    <property type="entry name" value="Short-chain dehydrogenase reductase"/>
    <property type="match status" value="1"/>
</dbReference>
<name>G8QQD4_SPHPG</name>
<comment type="similarity">
    <text evidence="1">Belongs to the short-chain dehydrogenases/reductases (SDR) family.</text>
</comment>
<dbReference type="InterPro" id="IPR002347">
    <property type="entry name" value="SDR_fam"/>
</dbReference>
<dbReference type="SUPFAM" id="SSF51735">
    <property type="entry name" value="NAD(P)-binding Rossmann-fold domains"/>
    <property type="match status" value="1"/>
</dbReference>
<protein>
    <recommendedName>
        <fullName evidence="5">Short-chain alcohol dehydrogenase</fullName>
    </recommendedName>
</protein>
<dbReference type="Proteomes" id="UP000005632">
    <property type="component" value="Chromosome"/>
</dbReference>
<dbReference type="HOGENOM" id="CLU_010194_1_3_12"/>
<evidence type="ECO:0000256" key="1">
    <source>
        <dbReference type="ARBA" id="ARBA00006484"/>
    </source>
</evidence>
<evidence type="ECO:0000256" key="2">
    <source>
        <dbReference type="ARBA" id="ARBA00023002"/>
    </source>
</evidence>
<dbReference type="PANTHER" id="PTHR42760:SF133">
    <property type="entry name" value="3-OXOACYL-[ACYL-CARRIER-PROTEIN] REDUCTASE"/>
    <property type="match status" value="1"/>
</dbReference>
<evidence type="ECO:0000313" key="3">
    <source>
        <dbReference type="EMBL" id="AEV29779.1"/>
    </source>
</evidence>
<evidence type="ECO:0000313" key="4">
    <source>
        <dbReference type="Proteomes" id="UP000005632"/>
    </source>
</evidence>
<dbReference type="PANTHER" id="PTHR42760">
    <property type="entry name" value="SHORT-CHAIN DEHYDROGENASES/REDUCTASES FAMILY MEMBER"/>
    <property type="match status" value="1"/>
</dbReference>
<dbReference type="Gene3D" id="3.40.50.720">
    <property type="entry name" value="NAD(P)-binding Rossmann-like Domain"/>
    <property type="match status" value="1"/>
</dbReference>
<proteinExistence type="inferred from homology"/>
<sequence>MKTILVTGGASNLGSALCRAFVKRGDRVICTYSHNRFGAENLQSELGDHLVIAEMDVLSQESVTNLFQSLSSLDVLVNNSGVFTVAEQEKLPVEDWDKVFDTNVKGMFLVTQKAIPLLRKSGEGAIINIASINAFHPGFGGTAHYDASKGAVVSYTKSLAAELGPYIRVNAVAPGLLDAPSLHDDTNPIKTVFENRASLKRLVQAHEVADCVLFLSSATAITAETVVVDCGYSVG</sequence>
<dbReference type="PRINTS" id="PR00081">
    <property type="entry name" value="GDHRDH"/>
</dbReference>
<dbReference type="RefSeq" id="WP_014270622.1">
    <property type="nucleotide sequence ID" value="NC_016633.1"/>
</dbReference>
<keyword evidence="4" id="KW-1185">Reference proteome</keyword>
<dbReference type="STRING" id="158190.SpiGrapes_1992"/>
<dbReference type="PRINTS" id="PR00080">
    <property type="entry name" value="SDRFAMILY"/>
</dbReference>
<accession>G8QQD4</accession>
<dbReference type="GO" id="GO:0048038">
    <property type="term" value="F:quinone binding"/>
    <property type="evidence" value="ECO:0007669"/>
    <property type="project" value="TreeGrafter"/>
</dbReference>
<dbReference type="AlphaFoldDB" id="G8QQD4"/>
<gene>
    <name evidence="3" type="ordered locus">SpiGrapes_1992</name>
</gene>
<dbReference type="GO" id="GO:0006633">
    <property type="term" value="P:fatty acid biosynthetic process"/>
    <property type="evidence" value="ECO:0007669"/>
    <property type="project" value="TreeGrafter"/>
</dbReference>
<dbReference type="KEGG" id="sgp:SpiGrapes_1992"/>